<feature type="transmembrane region" description="Helical" evidence="4">
    <location>
        <begin position="336"/>
        <end position="356"/>
    </location>
</feature>
<keyword evidence="4" id="KW-0472">Membrane</keyword>
<dbReference type="EMBL" id="QKTX01000004">
    <property type="protein sequence ID" value="PZV84601.1"/>
    <property type="molecule type" value="Genomic_DNA"/>
</dbReference>
<protein>
    <submittedName>
        <fullName evidence="6">Cellulose synthase/poly-beta-1,6-N-acetylglucosamine synthase-like glycosyltransferase</fullName>
    </submittedName>
</protein>
<keyword evidence="4" id="KW-1133">Transmembrane helix</keyword>
<comment type="similarity">
    <text evidence="1">Belongs to the glycosyltransferase 2 family.</text>
</comment>
<evidence type="ECO:0000256" key="1">
    <source>
        <dbReference type="ARBA" id="ARBA00006739"/>
    </source>
</evidence>
<feature type="transmembrane region" description="Helical" evidence="4">
    <location>
        <begin position="6"/>
        <end position="23"/>
    </location>
</feature>
<evidence type="ECO:0000313" key="6">
    <source>
        <dbReference type="EMBL" id="PZV84601.1"/>
    </source>
</evidence>
<dbReference type="GO" id="GO:0016757">
    <property type="term" value="F:glycosyltransferase activity"/>
    <property type="evidence" value="ECO:0007669"/>
    <property type="project" value="UniProtKB-KW"/>
</dbReference>
<feature type="transmembrane region" description="Helical" evidence="4">
    <location>
        <begin position="296"/>
        <end position="315"/>
    </location>
</feature>
<evidence type="ECO:0000313" key="7">
    <source>
        <dbReference type="Proteomes" id="UP000248917"/>
    </source>
</evidence>
<accession>A0A326RTQ1</accession>
<dbReference type="Pfam" id="PF13632">
    <property type="entry name" value="Glyco_trans_2_3"/>
    <property type="match status" value="1"/>
</dbReference>
<name>A0A326RTQ1_9BACT</name>
<gene>
    <name evidence="6" type="ORF">CLV31_104254</name>
</gene>
<dbReference type="PANTHER" id="PTHR43630">
    <property type="entry name" value="POLY-BETA-1,6-N-ACETYL-D-GLUCOSAMINE SYNTHASE"/>
    <property type="match status" value="1"/>
</dbReference>
<keyword evidence="3 6" id="KW-0808">Transferase</keyword>
<keyword evidence="2" id="KW-0328">Glycosyltransferase</keyword>
<sequence>MSWVLVFFAFLLILQYAILFVLVKKNWKNHANDQSGRLPMVSILIAARNEEKDIPHLLNCLSFLDYPEDRLEILLADDQSEDKTAGCISAWAEGFSNRKLIYILPEQTNLYHPNGKANALAILALQARGELFFFTDADCQVPATWLKEGVGCFKKDVGLVIGITQVRSLDLFGEMQELDWWNTLGIVKVVTDLGFSTTGLGNNMMISREAYENCGGFAGLPYSLTEDLEISRSVKKAGYKLIHQVDPRLLVTTKAESTWGHLLRQRKRWMTGVMSLSTGWKILLGLQFLFFPLVGFLLFNSLLLGFGVWLLKILFQGLFLSEIAGKAGKNLNFGSVLIFDLYQILTLSLTILYYFWPVQTQWKSRNYP</sequence>
<dbReference type="InterPro" id="IPR001173">
    <property type="entry name" value="Glyco_trans_2-like"/>
</dbReference>
<evidence type="ECO:0000256" key="2">
    <source>
        <dbReference type="ARBA" id="ARBA00022676"/>
    </source>
</evidence>
<evidence type="ECO:0000259" key="5">
    <source>
        <dbReference type="Pfam" id="PF13632"/>
    </source>
</evidence>
<dbReference type="PANTHER" id="PTHR43630:SF1">
    <property type="entry name" value="POLY-BETA-1,6-N-ACETYL-D-GLUCOSAMINE SYNTHASE"/>
    <property type="match status" value="1"/>
</dbReference>
<evidence type="ECO:0000256" key="4">
    <source>
        <dbReference type="SAM" id="Phobius"/>
    </source>
</evidence>
<dbReference type="AlphaFoldDB" id="A0A326RTQ1"/>
<dbReference type="OrthoDB" id="9800276at2"/>
<comment type="caution">
    <text evidence="6">The sequence shown here is derived from an EMBL/GenBank/DDBJ whole genome shotgun (WGS) entry which is preliminary data.</text>
</comment>
<dbReference type="Proteomes" id="UP000248917">
    <property type="component" value="Unassembled WGS sequence"/>
</dbReference>
<dbReference type="InterPro" id="IPR029044">
    <property type="entry name" value="Nucleotide-diphossugar_trans"/>
</dbReference>
<dbReference type="Gene3D" id="3.90.550.10">
    <property type="entry name" value="Spore Coat Polysaccharide Biosynthesis Protein SpsA, Chain A"/>
    <property type="match status" value="1"/>
</dbReference>
<keyword evidence="7" id="KW-1185">Reference proteome</keyword>
<dbReference type="SUPFAM" id="SSF53448">
    <property type="entry name" value="Nucleotide-diphospho-sugar transferases"/>
    <property type="match status" value="1"/>
</dbReference>
<proteinExistence type="inferred from homology"/>
<evidence type="ECO:0000256" key="3">
    <source>
        <dbReference type="ARBA" id="ARBA00022679"/>
    </source>
</evidence>
<keyword evidence="4" id="KW-0812">Transmembrane</keyword>
<organism evidence="6 7">
    <name type="scientific">Algoriphagus aquaeductus</name>
    <dbReference type="NCBI Taxonomy" id="475299"/>
    <lineage>
        <taxon>Bacteria</taxon>
        <taxon>Pseudomonadati</taxon>
        <taxon>Bacteroidota</taxon>
        <taxon>Cytophagia</taxon>
        <taxon>Cytophagales</taxon>
        <taxon>Cyclobacteriaceae</taxon>
        <taxon>Algoriphagus</taxon>
    </lineage>
</organism>
<dbReference type="RefSeq" id="WP_111392261.1">
    <property type="nucleotide sequence ID" value="NZ_QKTX01000004.1"/>
</dbReference>
<feature type="domain" description="Glycosyltransferase 2-like" evidence="5">
    <location>
        <begin position="135"/>
        <end position="342"/>
    </location>
</feature>
<reference evidence="6 7" key="1">
    <citation type="submission" date="2018-06" db="EMBL/GenBank/DDBJ databases">
        <title>Genomic Encyclopedia of Archaeal and Bacterial Type Strains, Phase II (KMG-II): from individual species to whole genera.</title>
        <authorList>
            <person name="Goeker M."/>
        </authorList>
    </citation>
    <scope>NUCLEOTIDE SEQUENCE [LARGE SCALE GENOMIC DNA]</scope>
    <source>
        <strain evidence="6 7">T4</strain>
    </source>
</reference>